<proteinExistence type="predicted"/>
<protein>
    <recommendedName>
        <fullName evidence="3">Outer membrane protein beta-barrel domain-containing protein</fullName>
    </recommendedName>
</protein>
<evidence type="ECO:0000313" key="2">
    <source>
        <dbReference type="Proteomes" id="UP000013909"/>
    </source>
</evidence>
<accession>R7ZRV2</accession>
<keyword evidence="2" id="KW-1185">Reference proteome</keyword>
<dbReference type="Proteomes" id="UP000013909">
    <property type="component" value="Unassembled WGS sequence"/>
</dbReference>
<evidence type="ECO:0000313" key="1">
    <source>
        <dbReference type="EMBL" id="EON76812.1"/>
    </source>
</evidence>
<gene>
    <name evidence="1" type="ORF">ADIS_2683</name>
</gene>
<dbReference type="STRING" id="1232681.ADIS_2683"/>
<dbReference type="AlphaFoldDB" id="R7ZRV2"/>
<reference evidence="1 2" key="1">
    <citation type="submission" date="2013-02" db="EMBL/GenBank/DDBJ databases">
        <title>A novel strain isolated from Lonar lake, Maharashtra, India.</title>
        <authorList>
            <person name="Singh A."/>
        </authorList>
    </citation>
    <scope>NUCLEOTIDE SEQUENCE [LARGE SCALE GENOMIC DNA]</scope>
    <source>
        <strain evidence="1 2">AK24</strain>
    </source>
</reference>
<sequence>MINKWFVALFLVLFIGGFESARAQQAEGSFLLSGAVDLARTDAPGVIRRYQIGVEGNYFYRHNLSFSGGYEFNYPNANLVTIGSRFYPLEKLFIRGRGLIGADSDFALGAGYTHNISYRVRLEGMGDYYVANGVFGARVGIGILIN</sequence>
<dbReference type="EMBL" id="AQHR01000073">
    <property type="protein sequence ID" value="EON76812.1"/>
    <property type="molecule type" value="Genomic_DNA"/>
</dbReference>
<organism evidence="1 2">
    <name type="scientific">Lunatimonas lonarensis</name>
    <dbReference type="NCBI Taxonomy" id="1232681"/>
    <lineage>
        <taxon>Bacteria</taxon>
        <taxon>Pseudomonadati</taxon>
        <taxon>Bacteroidota</taxon>
        <taxon>Cytophagia</taxon>
        <taxon>Cytophagales</taxon>
        <taxon>Cyclobacteriaceae</taxon>
    </lineage>
</organism>
<name>R7ZRV2_9BACT</name>
<evidence type="ECO:0008006" key="3">
    <source>
        <dbReference type="Google" id="ProtNLM"/>
    </source>
</evidence>
<comment type="caution">
    <text evidence="1">The sequence shown here is derived from an EMBL/GenBank/DDBJ whole genome shotgun (WGS) entry which is preliminary data.</text>
</comment>
<dbReference type="RefSeq" id="WP_010854818.1">
    <property type="nucleotide sequence ID" value="NZ_AQHR01000073.1"/>
</dbReference>